<feature type="transmembrane region" description="Helical" evidence="6">
    <location>
        <begin position="182"/>
        <end position="204"/>
    </location>
</feature>
<proteinExistence type="predicted"/>
<feature type="transmembrane region" description="Helical" evidence="6">
    <location>
        <begin position="391"/>
        <end position="414"/>
    </location>
</feature>
<reference evidence="8" key="1">
    <citation type="journal article" date="2021" name="PeerJ">
        <title>Extensive microbial diversity within the chicken gut microbiome revealed by metagenomics and culture.</title>
        <authorList>
            <person name="Gilroy R."/>
            <person name="Ravi A."/>
            <person name="Getino M."/>
            <person name="Pursley I."/>
            <person name="Horton D.L."/>
            <person name="Alikhan N.F."/>
            <person name="Baker D."/>
            <person name="Gharbi K."/>
            <person name="Hall N."/>
            <person name="Watson M."/>
            <person name="Adriaenssens E.M."/>
            <person name="Foster-Nyarko E."/>
            <person name="Jarju S."/>
            <person name="Secka A."/>
            <person name="Antonio M."/>
            <person name="Oren A."/>
            <person name="Chaudhuri R.R."/>
            <person name="La Ragione R."/>
            <person name="Hildebrand F."/>
            <person name="Pallen M.J."/>
        </authorList>
    </citation>
    <scope>NUCLEOTIDE SEQUENCE</scope>
    <source>
        <strain evidence="8">USAMLcec12-2067</strain>
    </source>
</reference>
<dbReference type="Pfam" id="PF03600">
    <property type="entry name" value="CitMHS"/>
    <property type="match status" value="1"/>
</dbReference>
<evidence type="ECO:0000259" key="7">
    <source>
        <dbReference type="Pfam" id="PF03600"/>
    </source>
</evidence>
<dbReference type="Proteomes" id="UP000789325">
    <property type="component" value="Unassembled WGS sequence"/>
</dbReference>
<evidence type="ECO:0000313" key="8">
    <source>
        <dbReference type="EMBL" id="HJH43830.1"/>
    </source>
</evidence>
<keyword evidence="4 6" id="KW-1133">Transmembrane helix</keyword>
<comment type="caution">
    <text evidence="8">The sequence shown here is derived from an EMBL/GenBank/DDBJ whole genome shotgun (WGS) entry which is preliminary data.</text>
</comment>
<feature type="domain" description="Citrate transporter-like" evidence="7">
    <location>
        <begin position="36"/>
        <end position="339"/>
    </location>
</feature>
<dbReference type="InterPro" id="IPR051475">
    <property type="entry name" value="Diverse_Ion_Transporter"/>
</dbReference>
<evidence type="ECO:0000313" key="9">
    <source>
        <dbReference type="Proteomes" id="UP000789325"/>
    </source>
</evidence>
<keyword evidence="3 6" id="KW-0812">Transmembrane</keyword>
<feature type="transmembrane region" description="Helical" evidence="6">
    <location>
        <begin position="274"/>
        <end position="294"/>
    </location>
</feature>
<feature type="transmembrane region" description="Helical" evidence="6">
    <location>
        <begin position="29"/>
        <end position="50"/>
    </location>
</feature>
<feature type="transmembrane region" description="Helical" evidence="6">
    <location>
        <begin position="91"/>
        <end position="114"/>
    </location>
</feature>
<keyword evidence="5 6" id="KW-0472">Membrane</keyword>
<sequence>MMKHATRVQFDAPPARGVFASARAVTGRFVRTHAVLVVSAVAALATVPFVPPDAVYLGYFDLKTLACLFSILALVGALRNVGAFEAVARRAVARFSTCRSAVAALVAATLVVSMVATNDMALIMLLPLSAATLLKAGWERALPFAFIMQNLAANLGGMILPFGNPQNLYLFERFAIPPADFLATMALPFAVSVLLIAVCCAVFVKPLPARIPSVPVEADNASTPAVSAQSSHRRARAALYAALLALVIASVFRLVPYPVALVAVIAALALLDRLALRATDFGLLLTFACFFVFAGNMARIPAVEAVLSQAMQQSALLVSAGASQIISNVPAAVLLSHFATDYHALLVGVNIGGAGTLVASLASLITLNHFRIVRASFPGRPELARHTSRTFLAQFTLYNGVFLVILLVVCFAFSCGGA</sequence>
<evidence type="ECO:0000256" key="5">
    <source>
        <dbReference type="ARBA" id="ARBA00023136"/>
    </source>
</evidence>
<comment type="subcellular location">
    <subcellularLocation>
        <location evidence="1">Membrane</location>
        <topology evidence="1">Multi-pass membrane protein</topology>
    </subcellularLocation>
</comment>
<evidence type="ECO:0000256" key="4">
    <source>
        <dbReference type="ARBA" id="ARBA00022989"/>
    </source>
</evidence>
<organism evidence="8 9">
    <name type="scientific">Rubneribacter badeniensis</name>
    <dbReference type="NCBI Taxonomy" id="2070688"/>
    <lineage>
        <taxon>Bacteria</taxon>
        <taxon>Bacillati</taxon>
        <taxon>Actinomycetota</taxon>
        <taxon>Coriobacteriia</taxon>
        <taxon>Eggerthellales</taxon>
        <taxon>Eggerthellaceae</taxon>
        <taxon>Rubneribacter</taxon>
    </lineage>
</organism>
<evidence type="ECO:0000256" key="3">
    <source>
        <dbReference type="ARBA" id="ARBA00022692"/>
    </source>
</evidence>
<dbReference type="PANTHER" id="PTHR43568:SF1">
    <property type="entry name" value="P PROTEIN"/>
    <property type="match status" value="1"/>
</dbReference>
<feature type="transmembrane region" description="Helical" evidence="6">
    <location>
        <begin position="237"/>
        <end position="268"/>
    </location>
</feature>
<dbReference type="GO" id="GO:0055085">
    <property type="term" value="P:transmembrane transport"/>
    <property type="evidence" value="ECO:0007669"/>
    <property type="project" value="InterPro"/>
</dbReference>
<dbReference type="InterPro" id="IPR004680">
    <property type="entry name" value="Cit_transptr-like_dom"/>
</dbReference>
<protein>
    <submittedName>
        <fullName evidence="8">Citrate transporter</fullName>
    </submittedName>
</protein>
<evidence type="ECO:0000256" key="1">
    <source>
        <dbReference type="ARBA" id="ARBA00004141"/>
    </source>
</evidence>
<evidence type="ECO:0000256" key="2">
    <source>
        <dbReference type="ARBA" id="ARBA00022448"/>
    </source>
</evidence>
<feature type="transmembrane region" description="Helical" evidence="6">
    <location>
        <begin position="56"/>
        <end position="79"/>
    </location>
</feature>
<evidence type="ECO:0000256" key="6">
    <source>
        <dbReference type="SAM" id="Phobius"/>
    </source>
</evidence>
<gene>
    <name evidence="8" type="ORF">K8V16_08525</name>
</gene>
<feature type="transmembrane region" description="Helical" evidence="6">
    <location>
        <begin position="315"/>
        <end position="339"/>
    </location>
</feature>
<dbReference type="PANTHER" id="PTHR43568">
    <property type="entry name" value="P PROTEIN"/>
    <property type="match status" value="1"/>
</dbReference>
<keyword evidence="2" id="KW-0813">Transport</keyword>
<dbReference type="GO" id="GO:0016020">
    <property type="term" value="C:membrane"/>
    <property type="evidence" value="ECO:0007669"/>
    <property type="project" value="UniProtKB-SubCell"/>
</dbReference>
<reference evidence="8" key="2">
    <citation type="submission" date="2021-09" db="EMBL/GenBank/DDBJ databases">
        <authorList>
            <person name="Gilroy R."/>
        </authorList>
    </citation>
    <scope>NUCLEOTIDE SEQUENCE</scope>
    <source>
        <strain evidence="8">USAMLcec12-2067</strain>
    </source>
</reference>
<accession>A0A9D3ACY3</accession>
<dbReference type="EMBL" id="DYZL01000182">
    <property type="protein sequence ID" value="HJH43830.1"/>
    <property type="molecule type" value="Genomic_DNA"/>
</dbReference>
<name>A0A9D3ACY3_9ACTN</name>
<dbReference type="AlphaFoldDB" id="A0A9D3ACY3"/>
<feature type="transmembrane region" description="Helical" evidence="6">
    <location>
        <begin position="345"/>
        <end position="370"/>
    </location>
</feature>